<gene>
    <name evidence="2" type="ORF">g.46054</name>
</gene>
<feature type="region of interest" description="Disordered" evidence="1">
    <location>
        <begin position="1"/>
        <end position="82"/>
    </location>
</feature>
<feature type="non-terminal residue" evidence="2">
    <location>
        <position position="1"/>
    </location>
</feature>
<dbReference type="AlphaFoldDB" id="A0A1B6FT59"/>
<feature type="compositionally biased region" description="Low complexity" evidence="1">
    <location>
        <begin position="10"/>
        <end position="19"/>
    </location>
</feature>
<dbReference type="EMBL" id="GECZ01016372">
    <property type="protein sequence ID" value="JAS53397.1"/>
    <property type="molecule type" value="Transcribed_RNA"/>
</dbReference>
<name>A0A1B6FT59_9HEMI</name>
<organism evidence="2">
    <name type="scientific">Cuerna arida</name>
    <dbReference type="NCBI Taxonomy" id="1464854"/>
    <lineage>
        <taxon>Eukaryota</taxon>
        <taxon>Metazoa</taxon>
        <taxon>Ecdysozoa</taxon>
        <taxon>Arthropoda</taxon>
        <taxon>Hexapoda</taxon>
        <taxon>Insecta</taxon>
        <taxon>Pterygota</taxon>
        <taxon>Neoptera</taxon>
        <taxon>Paraneoptera</taxon>
        <taxon>Hemiptera</taxon>
        <taxon>Auchenorrhyncha</taxon>
        <taxon>Membracoidea</taxon>
        <taxon>Cicadellidae</taxon>
        <taxon>Cicadellinae</taxon>
        <taxon>Proconiini</taxon>
        <taxon>Cuerna</taxon>
    </lineage>
</organism>
<accession>A0A1B6FT59</accession>
<proteinExistence type="predicted"/>
<sequence length="118" mass="13406">SQTCSKKLKPTLTTPQTKQNPSVTTGMSRKQTKKTNQFSVSLQVEKAAEKSNIQPSKLPTNTNRILQSEASQTSTPIIIPESQPEPYKHFLVHTYQKQTKFKTRYFINSNLKKAPEKI</sequence>
<reference evidence="2" key="1">
    <citation type="submission" date="2015-11" db="EMBL/GenBank/DDBJ databases">
        <title>De novo transcriptome assembly of four potential Pierce s Disease insect vectors from Arizona vineyards.</title>
        <authorList>
            <person name="Tassone E.E."/>
        </authorList>
    </citation>
    <scope>NUCLEOTIDE SEQUENCE</scope>
</reference>
<evidence type="ECO:0000256" key="1">
    <source>
        <dbReference type="SAM" id="MobiDB-lite"/>
    </source>
</evidence>
<feature type="compositionally biased region" description="Polar residues" evidence="1">
    <location>
        <begin position="51"/>
        <end position="76"/>
    </location>
</feature>
<feature type="compositionally biased region" description="Polar residues" evidence="1">
    <location>
        <begin position="20"/>
        <end position="42"/>
    </location>
</feature>
<protein>
    <submittedName>
        <fullName evidence="2">Uncharacterized protein</fullName>
    </submittedName>
</protein>
<evidence type="ECO:0000313" key="2">
    <source>
        <dbReference type="EMBL" id="JAS53397.1"/>
    </source>
</evidence>